<feature type="chain" id="PRO_5012002344" description="Cytochrome b562" evidence="1">
    <location>
        <begin position="22"/>
        <end position="131"/>
    </location>
</feature>
<evidence type="ECO:0000313" key="2">
    <source>
        <dbReference type="EMBL" id="SHF81575.1"/>
    </source>
</evidence>
<keyword evidence="1" id="KW-0732">Signal</keyword>
<name>A0A1M5EQQ3_9FLAO</name>
<dbReference type="EMBL" id="FQVQ01000021">
    <property type="protein sequence ID" value="SHF81575.1"/>
    <property type="molecule type" value="Genomic_DNA"/>
</dbReference>
<protein>
    <recommendedName>
        <fullName evidence="4">Cytochrome b562</fullName>
    </recommendedName>
</protein>
<feature type="signal peptide" evidence="1">
    <location>
        <begin position="1"/>
        <end position="21"/>
    </location>
</feature>
<reference evidence="2 3" key="1">
    <citation type="submission" date="2016-11" db="EMBL/GenBank/DDBJ databases">
        <authorList>
            <person name="Jaros S."/>
            <person name="Januszkiewicz K."/>
            <person name="Wedrychowicz H."/>
        </authorList>
    </citation>
    <scope>NUCLEOTIDE SEQUENCE [LARGE SCALE GENOMIC DNA]</scope>
    <source>
        <strain evidence="2 3">DSM 25660</strain>
    </source>
</reference>
<dbReference type="STRING" id="1124188.SAMN05444377_12110"/>
<evidence type="ECO:0008006" key="4">
    <source>
        <dbReference type="Google" id="ProtNLM"/>
    </source>
</evidence>
<organism evidence="2 3">
    <name type="scientific">Flavobacterium fontis</name>
    <dbReference type="NCBI Taxonomy" id="1124188"/>
    <lineage>
        <taxon>Bacteria</taxon>
        <taxon>Pseudomonadati</taxon>
        <taxon>Bacteroidota</taxon>
        <taxon>Flavobacteriia</taxon>
        <taxon>Flavobacteriales</taxon>
        <taxon>Flavobacteriaceae</taxon>
        <taxon>Flavobacterium</taxon>
    </lineage>
</organism>
<dbReference type="OrthoDB" id="666901at2"/>
<proteinExistence type="predicted"/>
<evidence type="ECO:0000313" key="3">
    <source>
        <dbReference type="Proteomes" id="UP000184147"/>
    </source>
</evidence>
<keyword evidence="3" id="KW-1185">Reference proteome</keyword>
<dbReference type="RefSeq" id="WP_073365324.1">
    <property type="nucleotide sequence ID" value="NZ_FQVQ01000021.1"/>
</dbReference>
<dbReference type="AlphaFoldDB" id="A0A1M5EQQ3"/>
<dbReference type="Proteomes" id="UP000184147">
    <property type="component" value="Unassembled WGS sequence"/>
</dbReference>
<gene>
    <name evidence="2" type="ORF">SAMN05444377_12110</name>
</gene>
<accession>A0A1M5EQQ3</accession>
<evidence type="ECO:0000256" key="1">
    <source>
        <dbReference type="SAM" id="SignalP"/>
    </source>
</evidence>
<sequence>MKFVKFAVAIVAFLAFQNLQAQSATAKWAPLNEYHELLSKTFHPAEGGNLTPIKNSHDALVQKSEALDVTTMPADLKTSKAVENIAVLQKLTKKLSELITNRAPDVEIMRTFQNVHDVFHRIEESCNHPNR</sequence>